<protein>
    <recommendedName>
        <fullName evidence="1">diguanylate cyclase</fullName>
        <ecNumber evidence="1">2.7.7.65</ecNumber>
    </recommendedName>
</protein>
<name>A0ABS8GBN0_9ALTE</name>
<dbReference type="SMART" id="SM00091">
    <property type="entry name" value="PAS"/>
    <property type="match status" value="1"/>
</dbReference>
<comment type="catalytic activity">
    <reaction evidence="2">
        <text>2 GTP = 3',3'-c-di-GMP + 2 diphosphate</text>
        <dbReference type="Rhea" id="RHEA:24898"/>
        <dbReference type="ChEBI" id="CHEBI:33019"/>
        <dbReference type="ChEBI" id="CHEBI:37565"/>
        <dbReference type="ChEBI" id="CHEBI:58805"/>
        <dbReference type="EC" id="2.7.7.65"/>
    </reaction>
</comment>
<feature type="domain" description="GGDEF" evidence="3">
    <location>
        <begin position="185"/>
        <end position="318"/>
    </location>
</feature>
<dbReference type="CDD" id="cd01949">
    <property type="entry name" value="GGDEF"/>
    <property type="match status" value="1"/>
</dbReference>
<dbReference type="PANTHER" id="PTHR45138">
    <property type="entry name" value="REGULATORY COMPONENTS OF SENSORY TRANSDUCTION SYSTEM"/>
    <property type="match status" value="1"/>
</dbReference>
<dbReference type="PROSITE" id="PS50887">
    <property type="entry name" value="GGDEF"/>
    <property type="match status" value="1"/>
</dbReference>
<dbReference type="EMBL" id="JAJEWP010000006">
    <property type="protein sequence ID" value="MCC2617952.1"/>
    <property type="molecule type" value="Genomic_DNA"/>
</dbReference>
<comment type="caution">
    <text evidence="4">The sequence shown here is derived from an EMBL/GenBank/DDBJ whole genome shotgun (WGS) entry which is preliminary data.</text>
</comment>
<dbReference type="SMART" id="SM00267">
    <property type="entry name" value="GGDEF"/>
    <property type="match status" value="1"/>
</dbReference>
<dbReference type="EC" id="2.7.7.65" evidence="1"/>
<dbReference type="InterPro" id="IPR013656">
    <property type="entry name" value="PAS_4"/>
</dbReference>
<dbReference type="GO" id="GO:0052621">
    <property type="term" value="F:diguanylate cyclase activity"/>
    <property type="evidence" value="ECO:0007669"/>
    <property type="project" value="UniProtKB-EC"/>
</dbReference>
<keyword evidence="4" id="KW-0808">Transferase</keyword>
<dbReference type="InterPro" id="IPR035965">
    <property type="entry name" value="PAS-like_dom_sf"/>
</dbReference>
<evidence type="ECO:0000259" key="3">
    <source>
        <dbReference type="PROSITE" id="PS50887"/>
    </source>
</evidence>
<dbReference type="PANTHER" id="PTHR45138:SF9">
    <property type="entry name" value="DIGUANYLATE CYCLASE DGCM-RELATED"/>
    <property type="match status" value="1"/>
</dbReference>
<reference evidence="4 5" key="1">
    <citation type="submission" date="2021-10" db="EMBL/GenBank/DDBJ databases">
        <title>Draft genome of Aestuariibacter halophilus JC2043.</title>
        <authorList>
            <person name="Emsley S.A."/>
            <person name="Pfannmuller K.M."/>
            <person name="Ushijima B."/>
            <person name="Saw J.H."/>
            <person name="Videau P."/>
        </authorList>
    </citation>
    <scope>NUCLEOTIDE SEQUENCE [LARGE SCALE GENOMIC DNA]</scope>
    <source>
        <strain evidence="4 5">JC2043</strain>
    </source>
</reference>
<proteinExistence type="predicted"/>
<accession>A0ABS8GBN0</accession>
<dbReference type="InterPro" id="IPR050469">
    <property type="entry name" value="Diguanylate_Cyclase"/>
</dbReference>
<organism evidence="4 5">
    <name type="scientific">Fluctibacter halophilus</name>
    <dbReference type="NCBI Taxonomy" id="226011"/>
    <lineage>
        <taxon>Bacteria</taxon>
        <taxon>Pseudomonadati</taxon>
        <taxon>Pseudomonadota</taxon>
        <taxon>Gammaproteobacteria</taxon>
        <taxon>Alteromonadales</taxon>
        <taxon>Alteromonadaceae</taxon>
        <taxon>Fluctibacter</taxon>
    </lineage>
</organism>
<dbReference type="InterPro" id="IPR029787">
    <property type="entry name" value="Nucleotide_cyclase"/>
</dbReference>
<evidence type="ECO:0000256" key="1">
    <source>
        <dbReference type="ARBA" id="ARBA00012528"/>
    </source>
</evidence>
<gene>
    <name evidence="4" type="ORF">LJ739_16990</name>
</gene>
<evidence type="ECO:0000313" key="4">
    <source>
        <dbReference type="EMBL" id="MCC2617952.1"/>
    </source>
</evidence>
<evidence type="ECO:0000313" key="5">
    <source>
        <dbReference type="Proteomes" id="UP001520878"/>
    </source>
</evidence>
<dbReference type="InterPro" id="IPR043128">
    <property type="entry name" value="Rev_trsase/Diguanyl_cyclase"/>
</dbReference>
<dbReference type="CDD" id="cd00130">
    <property type="entry name" value="PAS"/>
    <property type="match status" value="1"/>
</dbReference>
<evidence type="ECO:0000256" key="2">
    <source>
        <dbReference type="ARBA" id="ARBA00034247"/>
    </source>
</evidence>
<dbReference type="NCBIfam" id="TIGR00254">
    <property type="entry name" value="GGDEF"/>
    <property type="match status" value="1"/>
</dbReference>
<dbReference type="InterPro" id="IPR000160">
    <property type="entry name" value="GGDEF_dom"/>
</dbReference>
<sequence>MSSDETFNELHWQHDLLGSIEVGLAVLDKQFNVLVWNQFMENHSGILPSQIRGKCLFDFFKEIDRDWFQRKAEPVFNLRSSAFMIWEQRPYLFKFESNRPITSASEHMFQNVTVFPLTSLNDQVEQICLVVYDVTDEALGKLQIQRLNETLENMSRVDGLTGLYNRRFWEEQFNLEYKRSKRAGHPASLIMLDIDHFKRVNDTYGHPGGDDVIKMLARIIKKSVRETDVCGRYGGEEFAILLPDTTAKQARIVAERIRKLAEHVPVEHEEHTIVFTVSLGIAELQDSYQQPLVWLEKADQALYEAKESGRNRVCISPS</sequence>
<dbReference type="InterPro" id="IPR000014">
    <property type="entry name" value="PAS"/>
</dbReference>
<dbReference type="Pfam" id="PF00990">
    <property type="entry name" value="GGDEF"/>
    <property type="match status" value="1"/>
</dbReference>
<dbReference type="Gene3D" id="3.30.70.270">
    <property type="match status" value="1"/>
</dbReference>
<dbReference type="SUPFAM" id="SSF55785">
    <property type="entry name" value="PYP-like sensor domain (PAS domain)"/>
    <property type="match status" value="1"/>
</dbReference>
<dbReference type="RefSeq" id="WP_229162384.1">
    <property type="nucleotide sequence ID" value="NZ_JAJEWP010000006.1"/>
</dbReference>
<keyword evidence="5" id="KW-1185">Reference proteome</keyword>
<dbReference type="Proteomes" id="UP001520878">
    <property type="component" value="Unassembled WGS sequence"/>
</dbReference>
<dbReference type="SUPFAM" id="SSF55073">
    <property type="entry name" value="Nucleotide cyclase"/>
    <property type="match status" value="1"/>
</dbReference>
<dbReference type="Pfam" id="PF08448">
    <property type="entry name" value="PAS_4"/>
    <property type="match status" value="1"/>
</dbReference>
<dbReference type="Gene3D" id="3.30.450.20">
    <property type="entry name" value="PAS domain"/>
    <property type="match status" value="1"/>
</dbReference>
<keyword evidence="4" id="KW-0548">Nucleotidyltransferase</keyword>